<evidence type="ECO:0000256" key="10">
    <source>
        <dbReference type="ARBA" id="ARBA00023136"/>
    </source>
</evidence>
<comment type="caution">
    <text evidence="12">The sequence shown here is derived from an EMBL/GenBank/DDBJ whole genome shotgun (WGS) entry which is preliminary data.</text>
</comment>
<keyword evidence="3 11" id="KW-0633">Potassium transport</keyword>
<dbReference type="RefSeq" id="WP_187257989.1">
    <property type="nucleotide sequence ID" value="NZ_JBHULF010000019.1"/>
</dbReference>
<dbReference type="EMBL" id="MBUA01000029">
    <property type="protein sequence ID" value="MBC6492666.1"/>
    <property type="molecule type" value="Genomic_DNA"/>
</dbReference>
<evidence type="ECO:0000256" key="4">
    <source>
        <dbReference type="ARBA" id="ARBA00022692"/>
    </source>
</evidence>
<evidence type="ECO:0000256" key="7">
    <source>
        <dbReference type="ARBA" id="ARBA00022958"/>
    </source>
</evidence>
<keyword evidence="9 11" id="KW-0406">Ion transport</keyword>
<dbReference type="PANTHER" id="PTHR30042:SF2">
    <property type="entry name" value="POTASSIUM-TRANSPORTING ATPASE KDPC SUBUNIT"/>
    <property type="match status" value="1"/>
</dbReference>
<evidence type="ECO:0000313" key="12">
    <source>
        <dbReference type="EMBL" id="MBC6492666.1"/>
    </source>
</evidence>
<keyword evidence="7 11" id="KW-0630">Potassium</keyword>
<evidence type="ECO:0000256" key="9">
    <source>
        <dbReference type="ARBA" id="ARBA00023065"/>
    </source>
</evidence>
<reference evidence="12 13" key="1">
    <citation type="submission" date="2016-07" db="EMBL/GenBank/DDBJ databases">
        <title>Genome analysis of Flavihumibacter stibioxidans YS-17.</title>
        <authorList>
            <person name="Shi K."/>
            <person name="Han Y."/>
            <person name="Wang G."/>
        </authorList>
    </citation>
    <scope>NUCLEOTIDE SEQUENCE [LARGE SCALE GENOMIC DNA]</scope>
    <source>
        <strain evidence="12 13">YS-17</strain>
    </source>
</reference>
<keyword evidence="6 11" id="KW-0067">ATP-binding</keyword>
<evidence type="ECO:0000256" key="8">
    <source>
        <dbReference type="ARBA" id="ARBA00022989"/>
    </source>
</evidence>
<keyword evidence="8 11" id="KW-1133">Transmembrane helix</keyword>
<dbReference type="PIRSF" id="PIRSF001296">
    <property type="entry name" value="K_ATPase_KdpC"/>
    <property type="match status" value="1"/>
</dbReference>
<gene>
    <name evidence="11" type="primary">kdpC</name>
    <name evidence="12" type="ORF">BC349_16540</name>
</gene>
<keyword evidence="2 11" id="KW-1003">Cell membrane</keyword>
<dbReference type="PANTHER" id="PTHR30042">
    <property type="entry name" value="POTASSIUM-TRANSPORTING ATPASE C CHAIN"/>
    <property type="match status" value="1"/>
</dbReference>
<evidence type="ECO:0000256" key="11">
    <source>
        <dbReference type="HAMAP-Rule" id="MF_00276"/>
    </source>
</evidence>
<comment type="similarity">
    <text evidence="11">Belongs to the KdpC family.</text>
</comment>
<evidence type="ECO:0000256" key="5">
    <source>
        <dbReference type="ARBA" id="ARBA00022741"/>
    </source>
</evidence>
<keyword evidence="1 11" id="KW-0813">Transport</keyword>
<keyword evidence="13" id="KW-1185">Reference proteome</keyword>
<evidence type="ECO:0000256" key="1">
    <source>
        <dbReference type="ARBA" id="ARBA00022448"/>
    </source>
</evidence>
<evidence type="ECO:0000313" key="13">
    <source>
        <dbReference type="Proteomes" id="UP000765802"/>
    </source>
</evidence>
<dbReference type="InterPro" id="IPR003820">
    <property type="entry name" value="KdpC"/>
</dbReference>
<name>A0ABR7MDE5_9BACT</name>
<sequence>MKQHILPAIKLTFFSILLLVVAYTGAIWGIAQAATNRGKGETIIVNGKIAGYDKVGQRFDKDHYFWGRPSAVSYNAAGSGGSNIGPSNPDYLSEVQARVDTFQAHHAGVSLDKIPSELVTASASGLDPHISPEAAYLQAKRIAARRGLNEAVIMQLISQHTEKPFMGFLGTYKINVLKLNIALDEINKQQ</sequence>
<dbReference type="HAMAP" id="MF_00276">
    <property type="entry name" value="KdpC"/>
    <property type="match status" value="1"/>
</dbReference>
<keyword evidence="4 11" id="KW-0812">Transmembrane</keyword>
<comment type="subunit">
    <text evidence="11">The system is composed of three essential subunits: KdpA, KdpB and KdpC.</text>
</comment>
<dbReference type="Proteomes" id="UP000765802">
    <property type="component" value="Unassembled WGS sequence"/>
</dbReference>
<keyword evidence="5 11" id="KW-0547">Nucleotide-binding</keyword>
<keyword evidence="10 11" id="KW-0472">Membrane</keyword>
<comment type="subcellular location">
    <subcellularLocation>
        <location evidence="11">Cell membrane</location>
        <topology evidence="11">Single-pass membrane protein</topology>
    </subcellularLocation>
</comment>
<dbReference type="NCBIfam" id="NF010606">
    <property type="entry name" value="PRK14002.1"/>
    <property type="match status" value="1"/>
</dbReference>
<evidence type="ECO:0000256" key="6">
    <source>
        <dbReference type="ARBA" id="ARBA00022840"/>
    </source>
</evidence>
<comment type="function">
    <text evidence="11">Part of the high-affinity ATP-driven potassium transport (or Kdp) system, which catalyzes the hydrolysis of ATP coupled with the electrogenic transport of potassium into the cytoplasm. This subunit acts as a catalytic chaperone that increases the ATP-binding affinity of the ATP-hydrolyzing subunit KdpB by the formation of a transient KdpB/KdpC/ATP ternary complex.</text>
</comment>
<accession>A0ABR7MDE5</accession>
<proteinExistence type="inferred from homology"/>
<protein>
    <recommendedName>
        <fullName evidence="11">Potassium-transporting ATPase KdpC subunit</fullName>
    </recommendedName>
    <alternativeName>
        <fullName evidence="11">ATP phosphohydrolase [potassium-transporting] C chain</fullName>
    </alternativeName>
    <alternativeName>
        <fullName evidence="11">Potassium-binding and translocating subunit C</fullName>
    </alternativeName>
    <alternativeName>
        <fullName evidence="11">Potassium-translocating ATPase C chain</fullName>
    </alternativeName>
</protein>
<dbReference type="Pfam" id="PF02669">
    <property type="entry name" value="KdpC"/>
    <property type="match status" value="1"/>
</dbReference>
<evidence type="ECO:0000256" key="3">
    <source>
        <dbReference type="ARBA" id="ARBA00022538"/>
    </source>
</evidence>
<organism evidence="12 13">
    <name type="scientific">Flavihumibacter stibioxidans</name>
    <dbReference type="NCBI Taxonomy" id="1834163"/>
    <lineage>
        <taxon>Bacteria</taxon>
        <taxon>Pseudomonadati</taxon>
        <taxon>Bacteroidota</taxon>
        <taxon>Chitinophagia</taxon>
        <taxon>Chitinophagales</taxon>
        <taxon>Chitinophagaceae</taxon>
        <taxon>Flavihumibacter</taxon>
    </lineage>
</organism>
<evidence type="ECO:0000256" key="2">
    <source>
        <dbReference type="ARBA" id="ARBA00022475"/>
    </source>
</evidence>
<dbReference type="NCBIfam" id="NF001454">
    <property type="entry name" value="PRK00315.1"/>
    <property type="match status" value="1"/>
</dbReference>